<gene>
    <name evidence="2" type="ORF">GDO81_007050</name>
</gene>
<evidence type="ECO:0008006" key="4">
    <source>
        <dbReference type="Google" id="ProtNLM"/>
    </source>
</evidence>
<feature type="region of interest" description="Disordered" evidence="1">
    <location>
        <begin position="1"/>
        <end position="66"/>
    </location>
</feature>
<feature type="region of interest" description="Disordered" evidence="1">
    <location>
        <begin position="637"/>
        <end position="674"/>
    </location>
</feature>
<protein>
    <recommendedName>
        <fullName evidence="4">Retinitis pigmentosa 1-like 1 protein</fullName>
    </recommendedName>
</protein>
<dbReference type="Proteomes" id="UP000824782">
    <property type="component" value="Unassembled WGS sequence"/>
</dbReference>
<feature type="region of interest" description="Disordered" evidence="1">
    <location>
        <begin position="1175"/>
        <end position="1227"/>
    </location>
</feature>
<feature type="compositionally biased region" description="Acidic residues" evidence="1">
    <location>
        <begin position="1726"/>
        <end position="1736"/>
    </location>
</feature>
<feature type="compositionally biased region" description="Basic and acidic residues" evidence="1">
    <location>
        <begin position="784"/>
        <end position="794"/>
    </location>
</feature>
<dbReference type="GO" id="GO:0035082">
    <property type="term" value="P:axoneme assembly"/>
    <property type="evidence" value="ECO:0007669"/>
    <property type="project" value="TreeGrafter"/>
</dbReference>
<feature type="compositionally biased region" description="Polar residues" evidence="1">
    <location>
        <begin position="502"/>
        <end position="513"/>
    </location>
</feature>
<proteinExistence type="predicted"/>
<feature type="compositionally biased region" description="Polar residues" evidence="1">
    <location>
        <begin position="406"/>
        <end position="423"/>
    </location>
</feature>
<dbReference type="EMBL" id="WNYA01000003">
    <property type="protein sequence ID" value="KAG8579968.1"/>
    <property type="molecule type" value="Genomic_DNA"/>
</dbReference>
<feature type="region of interest" description="Disordered" evidence="1">
    <location>
        <begin position="1502"/>
        <end position="1736"/>
    </location>
</feature>
<feature type="compositionally biased region" description="Acidic residues" evidence="1">
    <location>
        <begin position="1606"/>
        <end position="1620"/>
    </location>
</feature>
<feature type="compositionally biased region" description="Polar residues" evidence="1">
    <location>
        <begin position="365"/>
        <end position="376"/>
    </location>
</feature>
<feature type="region of interest" description="Disordered" evidence="1">
    <location>
        <begin position="709"/>
        <end position="796"/>
    </location>
</feature>
<evidence type="ECO:0000256" key="1">
    <source>
        <dbReference type="SAM" id="MobiDB-lite"/>
    </source>
</evidence>
<reference evidence="2" key="1">
    <citation type="thesis" date="2020" institute="ProQuest LLC" country="789 East Eisenhower Parkway, Ann Arbor, MI, USA">
        <title>Comparative Genomics and Chromosome Evolution.</title>
        <authorList>
            <person name="Mudd A.B."/>
        </authorList>
    </citation>
    <scope>NUCLEOTIDE SEQUENCE</scope>
    <source>
        <strain evidence="2">237g6f4</strain>
        <tissue evidence="2">Blood</tissue>
    </source>
</reference>
<sequence length="1736" mass="193223">MRRSVTDKLPGLRSLSSNNTEVMDNKKNANFGLKAKKSVIHPRPSSSNKTRLSFSSEKSYPNGLNMSPVNSGFGSYPNMCPHGKSDDTGHSLLNDDIEKKVHVNKDGSLSVEMKVRFRLLNEETLQWSTQIKKSSLIGKKCEKLCLFDENDKKEEMNMENYSETDESFYPCDADSYSSKLNDVGPEDMYCSHCGMQCPEYDIWKNPMHANQQEDYVKRATWQTQSSTSSTSSRHRVMCDQKTSIDSLHSMSSEEYTEHIMHRSSHYSETKENGDTMVTYSTVSQCASRSGRSTVASNIDGISDTEQAKRGKSQNRSRSSLKSQCSIQKQQSQLSEELHSHRSHGGSYEECPCPSPSPSSDRENCSQRVSVVSQTSLRSRKSKMLKRNSTNTKSLASNRSYDEEETPQTSRNESLKNTQSMSRGNSEDPGGGELVEVIKNSHDNDLHDANTEDPSLTDPMKSIFHDYDKRSTGRSSTKSKSSSKKSLKVNGQDEDEILRDSPCLSSMSKQSSDNKLIHEESIDHCEEKAKENKAILSKSQRKSMTEHQGQSFQSTKSQQSLSSVPESEQPNCVQDEQPVLNHQESCNESLNFIQKSDRIACTINDDDDEHSLPISRASSSKFNGASCRGNEPVFSVSSRVSSISEKKSLAKSTSEKCDQNSSHSSKEMSQEEEMVSDNVTAALDTNSIHSPSPPEGKPIHKHTRLAQFKLASTSISSDQIKTMNGEKTGNSRTSTPASKTILDSKASTETCKRTKTAATSHNSTDDIHSTKKRKNSSSSSKRKQKGESLDADRNVNSELVPSALPNVTPEEVVNEWLRKIPSQTMVVEYEVEECQKKTRAEIGLEASKTETYKEKEEGDLLEEAVKVENNADKSKEELSEDVQCVNPVNDIQDINIPNGKDNKESSREATNNIKNDVVQKETARDKKSLPNSIQTSVQIMKALLSPSQESKFDRSNSLPEVSRTMGRKLSNSATVLISCLASLQLLDEGQKEITKNTNDLKKPKYIELLNILQALWTEGPTNKSITNIKSGKHYSRDDELTPVSSSGVDINSGFDGSGDGSVTGGVDHVVVIGKPEEGKISVVTKEVESSIKKVVSDEHNVDNGQETMSEVNATGVRKVKSCIMDENMNEKKIDSSVDTVEEELKQETIVEGHYNLVNNVNDVECIETLEEHKMSNNDNMNILSHSEEPKSNESNSPETNNINSPSEGQSTFISTSESNGKNEDKQGNDVNPVWVLKLLKKIEEEFITHYVDAMNEFKVRWNLEDNENLDEMITELKNEVSQRIQRSISNELKRLKAHPGTMVPRPPVEGSRRRSSLQADERRRRLQTMHRVSIHRYATGVNGGVGSNDISSDTDEEDLTFSASFGDDSSGQPNDDFCPCEKCIQQKRALKSSKPQAVLANAPIIKAFDLQQILKLKRENDELKIDVVDSTPILEEECNEDIANKVYNSLAANKEASSDAGEETDGEILDTLREDVETNIEEVKSAKDECEGCDSSDFIALQENENEQSDSKEPDEELKPTQEDLENSNSHASEKECPDENTSVCEENEDDEPTDQHIASNEEEVNGTEENEAEPSMRDEVHVTTDQFSEDEDHFVENETAQPVIDTAEDVQEEDTQDLEMNDSNLHKPCLGQASLITQNGSVEDAEKECKENHNVGETSPNGESNSSGSKKSQMYPDSSSDEDEDGDSPRNSPVGLPKNKTTLQMYANNKESLEECDDKSKKTTDEDAIDQDDFDF</sequence>
<keyword evidence="3" id="KW-1185">Reference proteome</keyword>
<evidence type="ECO:0000313" key="3">
    <source>
        <dbReference type="Proteomes" id="UP000824782"/>
    </source>
</evidence>
<dbReference type="GO" id="GO:0005930">
    <property type="term" value="C:axoneme"/>
    <property type="evidence" value="ECO:0007669"/>
    <property type="project" value="TreeGrafter"/>
</dbReference>
<dbReference type="GO" id="GO:0060041">
    <property type="term" value="P:retina development in camera-type eye"/>
    <property type="evidence" value="ECO:0007669"/>
    <property type="project" value="TreeGrafter"/>
</dbReference>
<feature type="region of interest" description="Disordered" evidence="1">
    <location>
        <begin position="888"/>
        <end position="931"/>
    </location>
</feature>
<feature type="compositionally biased region" description="Basic and acidic residues" evidence="1">
    <location>
        <begin position="514"/>
        <end position="532"/>
    </location>
</feature>
<feature type="compositionally biased region" description="Low complexity" evidence="1">
    <location>
        <begin position="319"/>
        <end position="334"/>
    </location>
</feature>
<feature type="compositionally biased region" description="Low complexity" evidence="1">
    <location>
        <begin position="1659"/>
        <end position="1672"/>
    </location>
</feature>
<dbReference type="PANTHER" id="PTHR23005">
    <property type="entry name" value="RETINITIS PIGMENTOSA 1 PROTEIN"/>
    <property type="match status" value="1"/>
</dbReference>
<feature type="compositionally biased region" description="Polar residues" evidence="1">
    <location>
        <begin position="1699"/>
        <end position="1710"/>
    </location>
</feature>
<feature type="compositionally biased region" description="Basic residues" evidence="1">
    <location>
        <begin position="769"/>
        <end position="783"/>
    </location>
</feature>
<organism evidence="2 3">
    <name type="scientific">Engystomops pustulosus</name>
    <name type="common">Tungara frog</name>
    <name type="synonym">Physalaemus pustulosus</name>
    <dbReference type="NCBI Taxonomy" id="76066"/>
    <lineage>
        <taxon>Eukaryota</taxon>
        <taxon>Metazoa</taxon>
        <taxon>Chordata</taxon>
        <taxon>Craniata</taxon>
        <taxon>Vertebrata</taxon>
        <taxon>Euteleostomi</taxon>
        <taxon>Amphibia</taxon>
        <taxon>Batrachia</taxon>
        <taxon>Anura</taxon>
        <taxon>Neobatrachia</taxon>
        <taxon>Hyloidea</taxon>
        <taxon>Leptodactylidae</taxon>
        <taxon>Leiuperinae</taxon>
        <taxon>Engystomops</taxon>
    </lineage>
</organism>
<feature type="compositionally biased region" description="Basic and acidic residues" evidence="1">
    <location>
        <begin position="643"/>
        <end position="668"/>
    </location>
</feature>
<feature type="compositionally biased region" description="Polar residues" evidence="1">
    <location>
        <begin position="44"/>
        <end position="66"/>
    </location>
</feature>
<comment type="caution">
    <text evidence="2">The sequence shown here is derived from an EMBL/GenBank/DDBJ whole genome shotgun (WGS) entry which is preliminary data.</text>
</comment>
<feature type="compositionally biased region" description="Acidic residues" evidence="1">
    <location>
        <begin position="1560"/>
        <end position="1572"/>
    </location>
</feature>
<feature type="compositionally biased region" description="Basic and acidic residues" evidence="1">
    <location>
        <begin position="916"/>
        <end position="927"/>
    </location>
</feature>
<dbReference type="EMBL" id="WNYA01000003">
    <property type="protein sequence ID" value="KAG8579967.1"/>
    <property type="molecule type" value="Genomic_DNA"/>
</dbReference>
<feature type="compositionally biased region" description="Basic and acidic residues" evidence="1">
    <location>
        <begin position="1508"/>
        <end position="1521"/>
    </location>
</feature>
<feature type="region of interest" description="Disordered" evidence="1">
    <location>
        <begin position="1297"/>
        <end position="1323"/>
    </location>
</feature>
<feature type="compositionally biased region" description="Low complexity" evidence="1">
    <location>
        <begin position="1191"/>
        <end position="1206"/>
    </location>
</feature>
<name>A0AAV7C6D2_ENGPU</name>
<feature type="compositionally biased region" description="Polar residues" evidence="1">
    <location>
        <begin position="1207"/>
        <end position="1218"/>
    </location>
</feature>
<feature type="compositionally biased region" description="Polar residues" evidence="1">
    <location>
        <begin position="545"/>
        <end position="572"/>
    </location>
</feature>
<feature type="compositionally biased region" description="Polar residues" evidence="1">
    <location>
        <begin position="709"/>
        <end position="737"/>
    </location>
</feature>
<feature type="region of interest" description="Disordered" evidence="1">
    <location>
        <begin position="288"/>
        <end position="572"/>
    </location>
</feature>
<feature type="compositionally biased region" description="Polar residues" evidence="1">
    <location>
        <begin position="386"/>
        <end position="398"/>
    </location>
</feature>
<dbReference type="GO" id="GO:0042461">
    <property type="term" value="P:photoreceptor cell development"/>
    <property type="evidence" value="ECO:0007669"/>
    <property type="project" value="TreeGrafter"/>
</dbReference>
<accession>A0AAV7C6D2</accession>
<feature type="compositionally biased region" description="Basic and acidic residues" evidence="1">
    <location>
        <begin position="438"/>
        <end position="449"/>
    </location>
</feature>
<evidence type="ECO:0000313" key="2">
    <source>
        <dbReference type="EMBL" id="KAG8579968.1"/>
    </source>
</evidence>
<dbReference type="PANTHER" id="PTHR23005:SF3">
    <property type="entry name" value="RETINITIS PIGMENTOSA 1-LIKE 1 PROTEIN"/>
    <property type="match status" value="1"/>
</dbReference>